<feature type="domain" description="SCP" evidence="1">
    <location>
        <begin position="43"/>
        <end position="169"/>
    </location>
</feature>
<evidence type="ECO:0000259" key="1">
    <source>
        <dbReference type="SMART" id="SM00198"/>
    </source>
</evidence>
<dbReference type="Proteomes" id="UP000557566">
    <property type="component" value="Unassembled WGS sequence"/>
</dbReference>
<name>A0A8H4V963_9HYPO</name>
<comment type="caution">
    <text evidence="2">The sequence shown here is derived from an EMBL/GenBank/DDBJ whole genome shotgun (WGS) entry which is preliminary data.</text>
</comment>
<dbReference type="AlphaFoldDB" id="A0A8H4V963"/>
<reference evidence="2 3" key="1">
    <citation type="journal article" date="2020" name="Genome Biol. Evol.">
        <title>A new high-quality draft genome assembly of the Chinese cordyceps Ophiocordyceps sinensis.</title>
        <authorList>
            <person name="Shu R."/>
            <person name="Zhang J."/>
            <person name="Meng Q."/>
            <person name="Zhang H."/>
            <person name="Zhou G."/>
            <person name="Li M."/>
            <person name="Wu P."/>
            <person name="Zhao Y."/>
            <person name="Chen C."/>
            <person name="Qin Q."/>
        </authorList>
    </citation>
    <scope>NUCLEOTIDE SEQUENCE [LARGE SCALE GENOMIC DNA]</scope>
    <source>
        <strain evidence="2 3">IOZ07</strain>
    </source>
</reference>
<dbReference type="GO" id="GO:0005576">
    <property type="term" value="C:extracellular region"/>
    <property type="evidence" value="ECO:0007669"/>
    <property type="project" value="InterPro"/>
</dbReference>
<dbReference type="OrthoDB" id="337038at2759"/>
<evidence type="ECO:0000313" key="3">
    <source>
        <dbReference type="Proteomes" id="UP000557566"/>
    </source>
</evidence>
<keyword evidence="3" id="KW-1185">Reference proteome</keyword>
<protein>
    <recommendedName>
        <fullName evidence="1">SCP domain-containing protein</fullName>
    </recommendedName>
</protein>
<dbReference type="EMBL" id="JAAVMX010000002">
    <property type="protein sequence ID" value="KAF4512225.1"/>
    <property type="molecule type" value="Genomic_DNA"/>
</dbReference>
<dbReference type="PROSITE" id="PS01009">
    <property type="entry name" value="CRISP_1"/>
    <property type="match status" value="1"/>
</dbReference>
<dbReference type="PRINTS" id="PR00837">
    <property type="entry name" value="V5TPXLIKE"/>
</dbReference>
<dbReference type="InterPro" id="IPR001283">
    <property type="entry name" value="CRISP-related"/>
</dbReference>
<proteinExistence type="predicted"/>
<dbReference type="PANTHER" id="PTHR10334">
    <property type="entry name" value="CYSTEINE-RICH SECRETORY PROTEIN-RELATED"/>
    <property type="match status" value="1"/>
</dbReference>
<gene>
    <name evidence="2" type="ORF">G6O67_001394</name>
</gene>
<dbReference type="Gene3D" id="3.40.33.10">
    <property type="entry name" value="CAP"/>
    <property type="match status" value="1"/>
</dbReference>
<dbReference type="InterPro" id="IPR014044">
    <property type="entry name" value="CAP_dom"/>
</dbReference>
<evidence type="ECO:0000313" key="2">
    <source>
        <dbReference type="EMBL" id="KAF4512225.1"/>
    </source>
</evidence>
<dbReference type="SUPFAM" id="SSF55797">
    <property type="entry name" value="PR-1-like"/>
    <property type="match status" value="1"/>
</dbReference>
<dbReference type="InterPro" id="IPR035940">
    <property type="entry name" value="CAP_sf"/>
</dbReference>
<dbReference type="SMART" id="SM00198">
    <property type="entry name" value="SCP"/>
    <property type="match status" value="1"/>
</dbReference>
<organism evidence="2 3">
    <name type="scientific">Ophiocordyceps sinensis</name>
    <dbReference type="NCBI Taxonomy" id="72228"/>
    <lineage>
        <taxon>Eukaryota</taxon>
        <taxon>Fungi</taxon>
        <taxon>Dikarya</taxon>
        <taxon>Ascomycota</taxon>
        <taxon>Pezizomycotina</taxon>
        <taxon>Sordariomycetes</taxon>
        <taxon>Hypocreomycetidae</taxon>
        <taxon>Hypocreales</taxon>
        <taxon>Ophiocordycipitaceae</taxon>
        <taxon>Ophiocordyceps</taxon>
    </lineage>
</organism>
<sequence length="180" mass="19719">MKPSAVLLAASLLSSQPRAGASASVLTQPVDSPADAWWIDEQAFEAAIVATTDLYRREHEAGLISWNATLAAFASWYLGNYNCAFRHSGGPFGENMAYGYATPAASVAKWGNEGVQYDYSHPGYSSATGHFTQLVWKSTTDVGCARRWCGGSMSWFIACEYWPRGNMRGNFEQNVGRQVR</sequence>
<dbReference type="InterPro" id="IPR018244">
    <property type="entry name" value="Allrgn_V5/Tpx1_CS"/>
</dbReference>
<accession>A0A8H4V963</accession>
<dbReference type="Pfam" id="PF00188">
    <property type="entry name" value="CAP"/>
    <property type="match status" value="1"/>
</dbReference>